<evidence type="ECO:0000313" key="3">
    <source>
        <dbReference type="Proteomes" id="UP000069940"/>
    </source>
</evidence>
<dbReference type="RefSeq" id="XP_062711043.1">
    <property type="nucleotide sequence ID" value="XM_062855059.1"/>
</dbReference>
<sequence length="206" mass="22487">MDYKKTLLLCAALISAIDGRLLCYYCEDCALSVATIQPCAFTTPVLITPSAIGGIPEYLQNSQHLPDPILTPPPVVGELVGNTINPPYSEIGQGDPILTPPSIPAAAVTPEWNYGGFDSGANNGELLLTTIWPGMTRWKWWSEIRVDRPANAERFKCIMTKHLVGNRQVISRGCALQGRSTDETCNRTSKSNYQQCTLCSSSLCNH</sequence>
<reference evidence="3" key="1">
    <citation type="journal article" date="2015" name="Proc. Natl. Acad. Sci. U.S.A.">
        <title>Genome sequence of the Asian Tiger mosquito, Aedes albopictus, reveals insights into its biology, genetics, and evolution.</title>
        <authorList>
            <person name="Chen X.G."/>
            <person name="Jiang X."/>
            <person name="Gu J."/>
            <person name="Xu M."/>
            <person name="Wu Y."/>
            <person name="Deng Y."/>
            <person name="Zhang C."/>
            <person name="Bonizzoni M."/>
            <person name="Dermauw W."/>
            <person name="Vontas J."/>
            <person name="Armbruster P."/>
            <person name="Huang X."/>
            <person name="Yang Y."/>
            <person name="Zhang H."/>
            <person name="He W."/>
            <person name="Peng H."/>
            <person name="Liu Y."/>
            <person name="Wu K."/>
            <person name="Chen J."/>
            <person name="Lirakis M."/>
            <person name="Topalis P."/>
            <person name="Van Leeuwen T."/>
            <person name="Hall A.B."/>
            <person name="Jiang X."/>
            <person name="Thorpe C."/>
            <person name="Mueller R.L."/>
            <person name="Sun C."/>
            <person name="Waterhouse R.M."/>
            <person name="Yan G."/>
            <person name="Tu Z.J."/>
            <person name="Fang X."/>
            <person name="James A.A."/>
        </authorList>
    </citation>
    <scope>NUCLEOTIDE SEQUENCE [LARGE SCALE GENOMIC DNA]</scope>
    <source>
        <strain evidence="3">Foshan</strain>
    </source>
</reference>
<organism evidence="2 3">
    <name type="scientific">Aedes albopictus</name>
    <name type="common">Asian tiger mosquito</name>
    <name type="synonym">Stegomyia albopicta</name>
    <dbReference type="NCBI Taxonomy" id="7160"/>
    <lineage>
        <taxon>Eukaryota</taxon>
        <taxon>Metazoa</taxon>
        <taxon>Ecdysozoa</taxon>
        <taxon>Arthropoda</taxon>
        <taxon>Hexapoda</taxon>
        <taxon>Insecta</taxon>
        <taxon>Pterygota</taxon>
        <taxon>Neoptera</taxon>
        <taxon>Endopterygota</taxon>
        <taxon>Diptera</taxon>
        <taxon>Nematocera</taxon>
        <taxon>Culicoidea</taxon>
        <taxon>Culicidae</taxon>
        <taxon>Culicinae</taxon>
        <taxon>Aedini</taxon>
        <taxon>Aedes</taxon>
        <taxon>Stegomyia</taxon>
    </lineage>
</organism>
<feature type="chain" id="PRO_5046255038" description="Secreted protein" evidence="1">
    <location>
        <begin position="20"/>
        <end position="206"/>
    </location>
</feature>
<feature type="signal peptide" evidence="1">
    <location>
        <begin position="1"/>
        <end position="19"/>
    </location>
</feature>
<protein>
    <recommendedName>
        <fullName evidence="4">Secreted protein</fullName>
    </recommendedName>
</protein>
<keyword evidence="3" id="KW-1185">Reference proteome</keyword>
<name>A0ABM1ZPF0_AEDAL</name>
<keyword evidence="1" id="KW-0732">Signal</keyword>
<reference evidence="2" key="2">
    <citation type="submission" date="2025-05" db="UniProtKB">
        <authorList>
            <consortium name="EnsemblMetazoa"/>
        </authorList>
    </citation>
    <scope>IDENTIFICATION</scope>
    <source>
        <strain evidence="2">Foshan</strain>
    </source>
</reference>
<dbReference type="EnsemblMetazoa" id="AALFPA23_020398.R30118">
    <property type="protein sequence ID" value="AALFPA23_020398.P30118"/>
    <property type="gene ID" value="AALFPA23_020398"/>
</dbReference>
<evidence type="ECO:0008006" key="4">
    <source>
        <dbReference type="Google" id="ProtNLM"/>
    </source>
</evidence>
<evidence type="ECO:0000256" key="1">
    <source>
        <dbReference type="SAM" id="SignalP"/>
    </source>
</evidence>
<proteinExistence type="predicted"/>
<accession>A0ABM1ZPF0</accession>
<evidence type="ECO:0000313" key="2">
    <source>
        <dbReference type="EnsemblMetazoa" id="AALFPA23_020398.P30118"/>
    </source>
</evidence>
<dbReference type="GeneID" id="109416191"/>
<dbReference type="Proteomes" id="UP000069940">
    <property type="component" value="Unassembled WGS sequence"/>
</dbReference>